<reference evidence="11" key="1">
    <citation type="submission" date="2020-09" db="EMBL/GenBank/DDBJ databases">
        <title>Comparative genome analyses of four rice-infecting Rhizoctonia solani isolates reveal extensive enrichment of homogalacturonan modification genes.</title>
        <authorList>
            <person name="Lee D.-Y."/>
            <person name="Jeon J."/>
            <person name="Kim K.-T."/>
            <person name="Cheong K."/>
            <person name="Song H."/>
            <person name="Choi G."/>
            <person name="Ko J."/>
            <person name="Opiyo S.O."/>
            <person name="Zuo S."/>
            <person name="Madhav S."/>
            <person name="Lee Y.-H."/>
            <person name="Wang G.-L."/>
        </authorList>
    </citation>
    <scope>NUCLEOTIDE SEQUENCE</scope>
    <source>
        <strain evidence="11">AG1-IA WGL</strain>
    </source>
</reference>
<evidence type="ECO:0000259" key="10">
    <source>
        <dbReference type="Pfam" id="PF04389"/>
    </source>
</evidence>
<dbReference type="Pfam" id="PF04389">
    <property type="entry name" value="Peptidase_M28"/>
    <property type="match status" value="1"/>
</dbReference>
<dbReference type="GO" id="GO:0008235">
    <property type="term" value="F:metalloexopeptidase activity"/>
    <property type="evidence" value="ECO:0007669"/>
    <property type="project" value="InterPro"/>
</dbReference>
<gene>
    <name evidence="11" type="ORF">RHS03_01396</name>
</gene>
<comment type="cofactor">
    <cofactor evidence="1">
        <name>Zn(2+)</name>
        <dbReference type="ChEBI" id="CHEBI:29105"/>
    </cofactor>
</comment>
<name>A0A8H7HX96_9AGAM</name>
<feature type="domain" description="Peptidase M28" evidence="10">
    <location>
        <begin position="309"/>
        <end position="526"/>
    </location>
</feature>
<evidence type="ECO:0000256" key="5">
    <source>
        <dbReference type="ARBA" id="ARBA00022801"/>
    </source>
</evidence>
<feature type="compositionally biased region" description="Polar residues" evidence="8">
    <location>
        <begin position="7"/>
        <end position="20"/>
    </location>
</feature>
<evidence type="ECO:0000313" key="12">
    <source>
        <dbReference type="Proteomes" id="UP000602905"/>
    </source>
</evidence>
<feature type="non-terminal residue" evidence="11">
    <location>
        <position position="1"/>
    </location>
</feature>
<dbReference type="Pfam" id="PF02225">
    <property type="entry name" value="PA"/>
    <property type="match status" value="1"/>
</dbReference>
<dbReference type="Gene3D" id="3.40.630.10">
    <property type="entry name" value="Zn peptidases"/>
    <property type="match status" value="1"/>
</dbReference>
<dbReference type="EC" id="3.4.-.-" evidence="7"/>
<evidence type="ECO:0000256" key="1">
    <source>
        <dbReference type="ARBA" id="ARBA00001947"/>
    </source>
</evidence>
<sequence>MNDRIPRSQNTLSQADQMLQPTDDPWRTVGMRFPELGVGGHEAGSLVYSSASRMKSFATTAAILSLCSEHVLALPGRSYQSKELASKSYQDSITIEGLLTHAKKWQEFASSANGSRSFESEGYKLSANYVYDLAKQSGYKVTRQTVEFPRSKIHSQELKINDQVFGPGEVLALTYSPSTPKEGITAGLALVLDEPNTFIGSGCHRDDYDGLDVRRAIVFMSANGCSLANKVAVAKRARALGVVIYNDIPGQGPFQGQISLNASESLPTVMIGFDAAQSFVKKLRASEFPDRVNVTMKIDSSTENVKSDNIIAQTPWGDQNNVIHIGANLDSSTASPGVNDNGSGSAAIAELLVQLAKFKPSKNAVRFSWWTNGKTGSIGSEHYVKSLSKAEKKKTALYIDVNTIASPNYIYGIYDGCNASEYNTVTPPPGSSALQKLFQEDFESKALPWTNFAFNTSSDYNAFLKAGIPVGGLSTGTTSFKSEVQVAKFGGQFDVVFDKCFERACDNIDNLSKDALLVNARSIAHVIATTAQSTNGIDAEKAARTKKVETQV</sequence>
<dbReference type="Proteomes" id="UP000602905">
    <property type="component" value="Unassembled WGS sequence"/>
</dbReference>
<keyword evidence="3 7" id="KW-0645">Protease</keyword>
<proteinExistence type="inferred from homology"/>
<dbReference type="AlphaFoldDB" id="A0A8H7HX96"/>
<comment type="caution">
    <text evidence="11">The sequence shown here is derived from an EMBL/GenBank/DDBJ whole genome shotgun (WGS) entry which is preliminary data.</text>
</comment>
<keyword evidence="5 7" id="KW-0378">Hydrolase</keyword>
<evidence type="ECO:0000256" key="3">
    <source>
        <dbReference type="ARBA" id="ARBA00022670"/>
    </source>
</evidence>
<organism evidence="11 12">
    <name type="scientific">Rhizoctonia solani</name>
    <dbReference type="NCBI Taxonomy" id="456999"/>
    <lineage>
        <taxon>Eukaryota</taxon>
        <taxon>Fungi</taxon>
        <taxon>Dikarya</taxon>
        <taxon>Basidiomycota</taxon>
        <taxon>Agaricomycotina</taxon>
        <taxon>Agaricomycetes</taxon>
        <taxon>Cantharellales</taxon>
        <taxon>Ceratobasidiaceae</taxon>
        <taxon>Rhizoctonia</taxon>
    </lineage>
</organism>
<dbReference type="GO" id="GO:0046872">
    <property type="term" value="F:metal ion binding"/>
    <property type="evidence" value="ECO:0007669"/>
    <property type="project" value="UniProtKB-KW"/>
</dbReference>
<evidence type="ECO:0000256" key="4">
    <source>
        <dbReference type="ARBA" id="ARBA00022723"/>
    </source>
</evidence>
<evidence type="ECO:0000256" key="2">
    <source>
        <dbReference type="ARBA" id="ARBA00005634"/>
    </source>
</evidence>
<dbReference type="Gene3D" id="3.50.30.30">
    <property type="match status" value="1"/>
</dbReference>
<dbReference type="GO" id="GO:0006508">
    <property type="term" value="P:proteolysis"/>
    <property type="evidence" value="ECO:0007669"/>
    <property type="project" value="UniProtKB-KW"/>
</dbReference>
<dbReference type="EMBL" id="JACYCD010000045">
    <property type="protein sequence ID" value="KAF8711955.1"/>
    <property type="molecule type" value="Genomic_DNA"/>
</dbReference>
<dbReference type="InterPro" id="IPR007484">
    <property type="entry name" value="Peptidase_M28"/>
</dbReference>
<protein>
    <recommendedName>
        <fullName evidence="7">Peptide hydrolase</fullName>
        <ecNumber evidence="7">3.4.-.-</ecNumber>
    </recommendedName>
</protein>
<dbReference type="SUPFAM" id="SSF52025">
    <property type="entry name" value="PA domain"/>
    <property type="match status" value="1"/>
</dbReference>
<dbReference type="InterPro" id="IPR045175">
    <property type="entry name" value="M28_fam"/>
</dbReference>
<evidence type="ECO:0000259" key="9">
    <source>
        <dbReference type="Pfam" id="PF02225"/>
    </source>
</evidence>
<feature type="region of interest" description="Disordered" evidence="8">
    <location>
        <begin position="1"/>
        <end position="25"/>
    </location>
</feature>
<dbReference type="InterPro" id="IPR003137">
    <property type="entry name" value="PA_domain"/>
</dbReference>
<comment type="similarity">
    <text evidence="2">Belongs to the peptidase M28 family. M28B subfamily.</text>
</comment>
<evidence type="ECO:0000256" key="7">
    <source>
        <dbReference type="RuleBase" id="RU361240"/>
    </source>
</evidence>
<keyword evidence="6 7" id="KW-0862">Zinc</keyword>
<keyword evidence="4 7" id="KW-0479">Metal-binding</keyword>
<evidence type="ECO:0000256" key="8">
    <source>
        <dbReference type="SAM" id="MobiDB-lite"/>
    </source>
</evidence>
<dbReference type="SUPFAM" id="SSF53187">
    <property type="entry name" value="Zn-dependent exopeptidases"/>
    <property type="match status" value="1"/>
</dbReference>
<dbReference type="OrthoDB" id="10013407at2759"/>
<evidence type="ECO:0000256" key="6">
    <source>
        <dbReference type="ARBA" id="ARBA00022833"/>
    </source>
</evidence>
<evidence type="ECO:0000313" key="11">
    <source>
        <dbReference type="EMBL" id="KAF8711955.1"/>
    </source>
</evidence>
<dbReference type="InterPro" id="IPR046450">
    <property type="entry name" value="PA_dom_sf"/>
</dbReference>
<dbReference type="PANTHER" id="PTHR12147">
    <property type="entry name" value="METALLOPEPTIDASE M28 FAMILY MEMBER"/>
    <property type="match status" value="1"/>
</dbReference>
<feature type="domain" description="PA" evidence="9">
    <location>
        <begin position="201"/>
        <end position="277"/>
    </location>
</feature>
<accession>A0A8H7HX96</accession>
<dbReference type="PANTHER" id="PTHR12147:SF26">
    <property type="entry name" value="PEPTIDASE M28 DOMAIN-CONTAINING PROTEIN"/>
    <property type="match status" value="1"/>
</dbReference>